<sequence length="56" mass="6219">MRNKQRSISVQPSSMPVLKRLENSLSSPQLASSNNCILLIVEKHNLLRLNFSAAAL</sequence>
<dbReference type="AlphaFoldDB" id="A0A2P2JAE5"/>
<evidence type="ECO:0000313" key="1">
    <source>
        <dbReference type="EMBL" id="MBW90431.1"/>
    </source>
</evidence>
<accession>A0A2P2JAE5</accession>
<organism evidence="1">
    <name type="scientific">Rhizophora mucronata</name>
    <name type="common">Asiatic mangrove</name>
    <dbReference type="NCBI Taxonomy" id="61149"/>
    <lineage>
        <taxon>Eukaryota</taxon>
        <taxon>Viridiplantae</taxon>
        <taxon>Streptophyta</taxon>
        <taxon>Embryophyta</taxon>
        <taxon>Tracheophyta</taxon>
        <taxon>Spermatophyta</taxon>
        <taxon>Magnoliopsida</taxon>
        <taxon>eudicotyledons</taxon>
        <taxon>Gunneridae</taxon>
        <taxon>Pentapetalae</taxon>
        <taxon>rosids</taxon>
        <taxon>fabids</taxon>
        <taxon>Malpighiales</taxon>
        <taxon>Rhizophoraceae</taxon>
        <taxon>Rhizophora</taxon>
    </lineage>
</organism>
<proteinExistence type="predicted"/>
<dbReference type="EMBL" id="GGEC01009948">
    <property type="protein sequence ID" value="MBW90431.1"/>
    <property type="molecule type" value="Transcribed_RNA"/>
</dbReference>
<name>A0A2P2JAE5_RHIMU</name>
<reference evidence="1" key="1">
    <citation type="submission" date="2018-02" db="EMBL/GenBank/DDBJ databases">
        <title>Rhizophora mucronata_Transcriptome.</title>
        <authorList>
            <person name="Meera S.P."/>
            <person name="Sreeshan A."/>
            <person name="Augustine A."/>
        </authorList>
    </citation>
    <scope>NUCLEOTIDE SEQUENCE</scope>
    <source>
        <tissue evidence="1">Leaf</tissue>
    </source>
</reference>
<protein>
    <submittedName>
        <fullName evidence="1">Uncharacterized protein</fullName>
    </submittedName>
</protein>